<protein>
    <recommendedName>
        <fullName evidence="3">Exonuclease</fullName>
    </recommendedName>
</protein>
<organism evidence="1 2">
    <name type="scientific">Allocoleopsis franciscana PCC 7113</name>
    <dbReference type="NCBI Taxonomy" id="1173027"/>
    <lineage>
        <taxon>Bacteria</taxon>
        <taxon>Bacillati</taxon>
        <taxon>Cyanobacteriota</taxon>
        <taxon>Cyanophyceae</taxon>
        <taxon>Coleofasciculales</taxon>
        <taxon>Coleofasciculaceae</taxon>
        <taxon>Allocoleopsis</taxon>
        <taxon>Allocoleopsis franciscana</taxon>
    </lineage>
</organism>
<evidence type="ECO:0008006" key="3">
    <source>
        <dbReference type="Google" id="ProtNLM"/>
    </source>
</evidence>
<proteinExistence type="predicted"/>
<dbReference type="PANTHER" id="PTHR31340">
    <property type="entry name" value="MITOCHONDRIAL GENOME MAINTENANCE EXONUCLEASE 1"/>
    <property type="match status" value="1"/>
</dbReference>
<dbReference type="RefSeq" id="WP_015185751.1">
    <property type="nucleotide sequence ID" value="NC_019738.1"/>
</dbReference>
<evidence type="ECO:0000313" key="2">
    <source>
        <dbReference type="Proteomes" id="UP000010471"/>
    </source>
</evidence>
<dbReference type="eggNOG" id="COG1074">
    <property type="taxonomic scope" value="Bacteria"/>
</dbReference>
<accession>K9WQ14</accession>
<dbReference type="AlphaFoldDB" id="K9WQ14"/>
<dbReference type="STRING" id="1173027.Mic7113_6022"/>
<dbReference type="HOGENOM" id="CLU_084008_0_0_3"/>
<name>K9WQ14_9CYAN</name>
<evidence type="ECO:0000313" key="1">
    <source>
        <dbReference type="EMBL" id="AFZ21622.1"/>
    </source>
</evidence>
<gene>
    <name evidence="1" type="ORF">Mic7113_6022</name>
</gene>
<keyword evidence="2" id="KW-1185">Reference proteome</keyword>
<dbReference type="EMBL" id="CP003630">
    <property type="protein sequence ID" value="AFZ21622.1"/>
    <property type="molecule type" value="Genomic_DNA"/>
</dbReference>
<dbReference type="Proteomes" id="UP000010471">
    <property type="component" value="Chromosome"/>
</dbReference>
<reference evidence="1 2" key="1">
    <citation type="submission" date="2012-06" db="EMBL/GenBank/DDBJ databases">
        <title>Finished chromosome of genome of Microcoleus sp. PCC 7113.</title>
        <authorList>
            <consortium name="US DOE Joint Genome Institute"/>
            <person name="Gugger M."/>
            <person name="Coursin T."/>
            <person name="Rippka R."/>
            <person name="Tandeau De Marsac N."/>
            <person name="Huntemann M."/>
            <person name="Wei C.-L."/>
            <person name="Han J."/>
            <person name="Detter J.C."/>
            <person name="Han C."/>
            <person name="Tapia R."/>
            <person name="Chen A."/>
            <person name="Kyrpides N."/>
            <person name="Mavromatis K."/>
            <person name="Markowitz V."/>
            <person name="Szeto E."/>
            <person name="Ivanova N."/>
            <person name="Pagani I."/>
            <person name="Pati A."/>
            <person name="Goodwin L."/>
            <person name="Nordberg H.P."/>
            <person name="Cantor M.N."/>
            <person name="Hua S.X."/>
            <person name="Woyke T."/>
            <person name="Kerfeld C.A."/>
        </authorList>
    </citation>
    <scope>NUCLEOTIDE SEQUENCE [LARGE SCALE GENOMIC DNA]</scope>
    <source>
        <strain evidence="1 2">PCC 7113</strain>
    </source>
</reference>
<dbReference type="PANTHER" id="PTHR31340:SF3">
    <property type="entry name" value="MITOCHONDRIAL GENOME MAINTENANCE EXONUCLEASE 1"/>
    <property type="match status" value="1"/>
</dbReference>
<dbReference type="GO" id="GO:0008297">
    <property type="term" value="F:single-stranded DNA exodeoxyribonuclease activity"/>
    <property type="evidence" value="ECO:0007669"/>
    <property type="project" value="TreeGrafter"/>
</dbReference>
<sequence>MNEEAQKCQLIMGQGYFAPTSNHFSANYYPSINLPMRSPNTQPLLHYHAKSAWENGLGYLVDSRGISLPGITSILKATKSPQEKAQLSNWRQRVGASEANRISRTSRDRGNLIHKLTKSYFLGESFSCPDSIKPYWDNLLPILQDIHDVRLIEGNVFHYYEGYAGRVDCVASYHGIPCVIEFKSADRIKRLYDEPLQLAAYCGALNRQYGVKYGVSLNHALLIATTPDEVSLTWFDPDEVMDYWRKWQQRVAQFWAQQKAIA</sequence>
<dbReference type="KEGG" id="mic:Mic7113_6022"/>